<dbReference type="Proteomes" id="UP000593575">
    <property type="component" value="Unassembled WGS sequence"/>
</dbReference>
<sequence length="77" mass="8712">MEFDVKEELNLYLNENVKEPTRFPNIIVEEVNAKTKTDDGPVRVSSLSHVWIGVDPACYPSTVKKERSSLLCETSLT</sequence>
<feature type="non-terminal residue" evidence="1">
    <location>
        <position position="77"/>
    </location>
</feature>
<dbReference type="EMBL" id="JABFAE010000003">
    <property type="protein sequence ID" value="MBA0825387.1"/>
    <property type="molecule type" value="Genomic_DNA"/>
</dbReference>
<protein>
    <submittedName>
        <fullName evidence="1">Uncharacterized protein</fullName>
    </submittedName>
</protein>
<organism evidence="1 2">
    <name type="scientific">Gossypium armourianum</name>
    <dbReference type="NCBI Taxonomy" id="34283"/>
    <lineage>
        <taxon>Eukaryota</taxon>
        <taxon>Viridiplantae</taxon>
        <taxon>Streptophyta</taxon>
        <taxon>Embryophyta</taxon>
        <taxon>Tracheophyta</taxon>
        <taxon>Spermatophyta</taxon>
        <taxon>Magnoliopsida</taxon>
        <taxon>eudicotyledons</taxon>
        <taxon>Gunneridae</taxon>
        <taxon>Pentapetalae</taxon>
        <taxon>rosids</taxon>
        <taxon>malvids</taxon>
        <taxon>Malvales</taxon>
        <taxon>Malvaceae</taxon>
        <taxon>Malvoideae</taxon>
        <taxon>Gossypium</taxon>
    </lineage>
</organism>
<dbReference type="AlphaFoldDB" id="A0A7J9ITF3"/>
<gene>
    <name evidence="1" type="ORF">Goarm_021982</name>
</gene>
<proteinExistence type="predicted"/>
<accession>A0A7J9ITF3</accession>
<keyword evidence="2" id="KW-1185">Reference proteome</keyword>
<comment type="caution">
    <text evidence="1">The sequence shown here is derived from an EMBL/GenBank/DDBJ whole genome shotgun (WGS) entry which is preliminary data.</text>
</comment>
<evidence type="ECO:0000313" key="2">
    <source>
        <dbReference type="Proteomes" id="UP000593575"/>
    </source>
</evidence>
<evidence type="ECO:0000313" key="1">
    <source>
        <dbReference type="EMBL" id="MBA0825387.1"/>
    </source>
</evidence>
<name>A0A7J9ITF3_9ROSI</name>
<reference evidence="1 2" key="1">
    <citation type="journal article" date="2019" name="Genome Biol. Evol.">
        <title>Insights into the evolution of the New World diploid cottons (Gossypium, subgenus Houzingenia) based on genome sequencing.</title>
        <authorList>
            <person name="Grover C.E."/>
            <person name="Arick M.A. 2nd"/>
            <person name="Thrash A."/>
            <person name="Conover J.L."/>
            <person name="Sanders W.S."/>
            <person name="Peterson D.G."/>
            <person name="Frelichowski J.E."/>
            <person name="Scheffler J.A."/>
            <person name="Scheffler B.E."/>
            <person name="Wendel J.F."/>
        </authorList>
    </citation>
    <scope>NUCLEOTIDE SEQUENCE [LARGE SCALE GENOMIC DNA]</scope>
    <source>
        <strain evidence="1">6</strain>
        <tissue evidence="1">Leaf</tissue>
    </source>
</reference>